<organism evidence="2 3">
    <name type="scientific">Enterocloster clostridioformis</name>
    <dbReference type="NCBI Taxonomy" id="1531"/>
    <lineage>
        <taxon>Bacteria</taxon>
        <taxon>Bacillati</taxon>
        <taxon>Bacillota</taxon>
        <taxon>Clostridia</taxon>
        <taxon>Lachnospirales</taxon>
        <taxon>Lachnospiraceae</taxon>
        <taxon>Enterocloster</taxon>
    </lineage>
</organism>
<dbReference type="Pfam" id="PF19517">
    <property type="entry name" value="DUF6050"/>
    <property type="match status" value="1"/>
</dbReference>
<comment type="caution">
    <text evidence="2">The sequence shown here is derived from an EMBL/GenBank/DDBJ whole genome shotgun (WGS) entry which is preliminary data.</text>
</comment>
<dbReference type="InterPro" id="IPR046113">
    <property type="entry name" value="DUF6050"/>
</dbReference>
<keyword evidence="1" id="KW-1133">Transmembrane helix</keyword>
<feature type="transmembrane region" description="Helical" evidence="1">
    <location>
        <begin position="34"/>
        <end position="55"/>
    </location>
</feature>
<evidence type="ECO:0000256" key="1">
    <source>
        <dbReference type="SAM" id="Phobius"/>
    </source>
</evidence>
<reference evidence="2 3" key="1">
    <citation type="submission" date="2016-10" db="EMBL/GenBank/DDBJ databases">
        <authorList>
            <person name="Varghese N."/>
            <person name="Submissions S."/>
        </authorList>
    </citation>
    <scope>NUCLEOTIDE SEQUENCE [LARGE SCALE GENOMIC DNA]</scope>
    <source>
        <strain evidence="2 3">NLAE-zl-C196</strain>
    </source>
</reference>
<name>A0A1I0IK68_9FIRM</name>
<dbReference type="RefSeq" id="WP_074663419.1">
    <property type="nucleotide sequence ID" value="NZ_FOIO01000040.1"/>
</dbReference>
<protein>
    <submittedName>
        <fullName evidence="2">Uncharacterized protein</fullName>
    </submittedName>
</protein>
<gene>
    <name evidence="2" type="ORF">SAMN05216521_104043</name>
</gene>
<evidence type="ECO:0000313" key="2">
    <source>
        <dbReference type="EMBL" id="SET97334.1"/>
    </source>
</evidence>
<evidence type="ECO:0000313" key="3">
    <source>
        <dbReference type="Proteomes" id="UP000182121"/>
    </source>
</evidence>
<proteinExistence type="predicted"/>
<feature type="transmembrane region" description="Helical" evidence="1">
    <location>
        <begin position="67"/>
        <end position="88"/>
    </location>
</feature>
<sequence>MKRVLSKIIIPAAMIALWLSVCYPVCRREAGFDWFLYWILVGCPFGIRRMCLWLIPKNFGIGGSMGVLALNCIIGGLIGGVVVIVRLIGIAAEIVKITAAHFWTKRPKAERRIEQWNQ</sequence>
<dbReference type="AlphaFoldDB" id="A0A1I0IK68"/>
<dbReference type="Proteomes" id="UP000182121">
    <property type="component" value="Unassembled WGS sequence"/>
</dbReference>
<keyword evidence="1" id="KW-0812">Transmembrane</keyword>
<accession>A0A1I0IK68</accession>
<dbReference type="EMBL" id="FOIO01000040">
    <property type="protein sequence ID" value="SET97334.1"/>
    <property type="molecule type" value="Genomic_DNA"/>
</dbReference>
<keyword evidence="1" id="KW-0472">Membrane</keyword>